<keyword evidence="5 7" id="KW-0472">Membrane</keyword>
<evidence type="ECO:0000256" key="5">
    <source>
        <dbReference type="ARBA" id="ARBA00023136"/>
    </source>
</evidence>
<dbReference type="PANTHER" id="PTHR32309">
    <property type="entry name" value="TYROSINE-PROTEIN KINASE"/>
    <property type="match status" value="1"/>
</dbReference>
<dbReference type="AlphaFoldDB" id="A0A850SX26"/>
<evidence type="ECO:0000256" key="3">
    <source>
        <dbReference type="ARBA" id="ARBA00022692"/>
    </source>
</evidence>
<organism evidence="9 10">
    <name type="scientific">Desulfobacter latus</name>
    <dbReference type="NCBI Taxonomy" id="2292"/>
    <lineage>
        <taxon>Bacteria</taxon>
        <taxon>Pseudomonadati</taxon>
        <taxon>Thermodesulfobacteriota</taxon>
        <taxon>Desulfobacteria</taxon>
        <taxon>Desulfobacterales</taxon>
        <taxon>Desulfobacteraceae</taxon>
        <taxon>Desulfobacter</taxon>
    </lineage>
</organism>
<dbReference type="InterPro" id="IPR050445">
    <property type="entry name" value="Bact_polysacc_biosynth/exp"/>
</dbReference>
<feature type="transmembrane region" description="Helical" evidence="7">
    <location>
        <begin position="21"/>
        <end position="40"/>
    </location>
</feature>
<feature type="domain" description="Polysaccharide chain length determinant N-terminal" evidence="8">
    <location>
        <begin position="8"/>
        <end position="98"/>
    </location>
</feature>
<dbReference type="GO" id="GO:0004713">
    <property type="term" value="F:protein tyrosine kinase activity"/>
    <property type="evidence" value="ECO:0007669"/>
    <property type="project" value="TreeGrafter"/>
</dbReference>
<dbReference type="PANTHER" id="PTHR32309:SF13">
    <property type="entry name" value="FERRIC ENTEROBACTIN TRANSPORT PROTEIN FEPE"/>
    <property type="match status" value="1"/>
</dbReference>
<accession>A0A850SX26</accession>
<dbReference type="EMBL" id="JACADJ010000016">
    <property type="protein sequence ID" value="NWH04700.1"/>
    <property type="molecule type" value="Genomic_DNA"/>
</dbReference>
<keyword evidence="4 7" id="KW-1133">Transmembrane helix</keyword>
<evidence type="ECO:0000313" key="10">
    <source>
        <dbReference type="Proteomes" id="UP000553343"/>
    </source>
</evidence>
<keyword evidence="6" id="KW-0175">Coiled coil</keyword>
<feature type="transmembrane region" description="Helical" evidence="7">
    <location>
        <begin position="409"/>
        <end position="428"/>
    </location>
</feature>
<keyword evidence="3 7" id="KW-0812">Transmembrane</keyword>
<evidence type="ECO:0000259" key="8">
    <source>
        <dbReference type="Pfam" id="PF02706"/>
    </source>
</evidence>
<gene>
    <name evidence="9" type="ORF">HXW94_06815</name>
</gene>
<sequence>MKLYEDYLFELTTFLFIRKKMIIAITLFISLAAVLITYFIPPTYAIVSHILVRGKRVEKNLDSLESTPSKVSELNKEDLNSEIELLTAHDVIRNTVDHLVANEAVFREMNLDENGKFQMVKNIKGNLESEIIPNSNVIHIILKTKSPHQGRIILENHLEQYLAYRSQIYTPSQADPFFNDQVNVYKKKILTLERELNNLVSKYETPDPFQEIENNLMIKQDLVQHLNQDKSKLIQKQREVSNLKAALENKNIQFFTFIDNLSITSFADKLQGLVIEKGELLRKFHPESTKVFRIEEQIQNTYAVLKAEVTTYLSEQENQALILKEKVASMASRVAQIDARNIDLHIISMSYQRVKNELDLMHSSYKTLMRRWEETIIQRASDTNALSLVSISSKPFFSGTPVFPNKRTLIPVGIMVGLITGVSLSFLFEYFDQRIKRPEDIHQFLGKPTLFSILKN</sequence>
<dbReference type="Pfam" id="PF02706">
    <property type="entry name" value="Wzz"/>
    <property type="match status" value="1"/>
</dbReference>
<name>A0A850SX26_9BACT</name>
<evidence type="ECO:0000256" key="1">
    <source>
        <dbReference type="ARBA" id="ARBA00004651"/>
    </source>
</evidence>
<feature type="coiled-coil region" evidence="6">
    <location>
        <begin position="226"/>
        <end position="253"/>
    </location>
</feature>
<dbReference type="InterPro" id="IPR003856">
    <property type="entry name" value="LPS_length_determ_N"/>
</dbReference>
<dbReference type="RefSeq" id="WP_178366155.1">
    <property type="nucleotide sequence ID" value="NZ_JACADJ010000016.1"/>
</dbReference>
<evidence type="ECO:0000256" key="4">
    <source>
        <dbReference type="ARBA" id="ARBA00022989"/>
    </source>
</evidence>
<comment type="caution">
    <text evidence="9">The sequence shown here is derived from an EMBL/GenBank/DDBJ whole genome shotgun (WGS) entry which is preliminary data.</text>
</comment>
<protein>
    <recommendedName>
        <fullName evidence="8">Polysaccharide chain length determinant N-terminal domain-containing protein</fullName>
    </recommendedName>
</protein>
<evidence type="ECO:0000256" key="2">
    <source>
        <dbReference type="ARBA" id="ARBA00022475"/>
    </source>
</evidence>
<evidence type="ECO:0000256" key="7">
    <source>
        <dbReference type="SAM" id="Phobius"/>
    </source>
</evidence>
<proteinExistence type="predicted"/>
<keyword evidence="10" id="KW-1185">Reference proteome</keyword>
<keyword evidence="2" id="KW-1003">Cell membrane</keyword>
<evidence type="ECO:0000256" key="6">
    <source>
        <dbReference type="SAM" id="Coils"/>
    </source>
</evidence>
<dbReference type="GO" id="GO:0005886">
    <property type="term" value="C:plasma membrane"/>
    <property type="evidence" value="ECO:0007669"/>
    <property type="project" value="UniProtKB-SubCell"/>
</dbReference>
<reference evidence="9 10" key="1">
    <citation type="submission" date="2020-06" db="EMBL/GenBank/DDBJ databases">
        <title>High-quality draft genome of sulfate reducer Desulfobacter latus type strain AcrS2 isolated from marine sediment.</title>
        <authorList>
            <person name="Hoppe M."/>
            <person name="Larsen C.K."/>
            <person name="Marshall I.P.G."/>
            <person name="Schramm A."/>
            <person name="Marietou A.G."/>
        </authorList>
    </citation>
    <scope>NUCLEOTIDE SEQUENCE [LARGE SCALE GENOMIC DNA]</scope>
    <source>
        <strain evidence="9 10">AcRS2</strain>
    </source>
</reference>
<dbReference type="Proteomes" id="UP000553343">
    <property type="component" value="Unassembled WGS sequence"/>
</dbReference>
<evidence type="ECO:0000313" key="9">
    <source>
        <dbReference type="EMBL" id="NWH04700.1"/>
    </source>
</evidence>
<comment type="subcellular location">
    <subcellularLocation>
        <location evidence="1">Cell membrane</location>
        <topology evidence="1">Multi-pass membrane protein</topology>
    </subcellularLocation>
</comment>